<dbReference type="GO" id="GO:0006857">
    <property type="term" value="P:oligopeptide transport"/>
    <property type="evidence" value="ECO:0007669"/>
    <property type="project" value="InterPro"/>
</dbReference>
<dbReference type="GO" id="GO:0005886">
    <property type="term" value="C:plasma membrane"/>
    <property type="evidence" value="ECO:0007669"/>
    <property type="project" value="UniProtKB-SubCell"/>
</dbReference>
<dbReference type="PANTHER" id="PTHR23517:SF15">
    <property type="entry name" value="PROTON-DEPENDENT OLIGOPEPTIDE FAMILY TRANSPORT PROTEIN"/>
    <property type="match status" value="1"/>
</dbReference>
<dbReference type="CDD" id="cd17346">
    <property type="entry name" value="MFS_DtpA_like"/>
    <property type="match status" value="1"/>
</dbReference>
<dbReference type="Gene3D" id="1.20.1250.20">
    <property type="entry name" value="MFS general substrate transporter like domains"/>
    <property type="match status" value="1"/>
</dbReference>
<feature type="transmembrane region" description="Helical" evidence="10">
    <location>
        <begin position="158"/>
        <end position="178"/>
    </location>
</feature>
<dbReference type="RefSeq" id="WP_270112043.1">
    <property type="nucleotide sequence ID" value="NZ_JAPZVP010000018.1"/>
</dbReference>
<comment type="caution">
    <text evidence="12">The sequence shown here is derived from an EMBL/GenBank/DDBJ whole genome shotgun (WGS) entry which is preliminary data.</text>
</comment>
<dbReference type="InterPro" id="IPR036259">
    <property type="entry name" value="MFS_trans_sf"/>
</dbReference>
<evidence type="ECO:0000256" key="6">
    <source>
        <dbReference type="ARBA" id="ARBA00022989"/>
    </source>
</evidence>
<feature type="transmembrane region" description="Helical" evidence="10">
    <location>
        <begin position="34"/>
        <end position="56"/>
    </location>
</feature>
<reference evidence="12" key="1">
    <citation type="submission" date="2022-12" db="EMBL/GenBank/DDBJ databases">
        <title>Gycomyces niveus sp.nov.,a novel actinomycete isolated from soil in Shouguan.</title>
        <authorList>
            <person name="Yang X."/>
        </authorList>
    </citation>
    <scope>NUCLEOTIDE SEQUENCE</scope>
    <source>
        <strain evidence="12">NEAU-A15</strain>
    </source>
</reference>
<feature type="domain" description="Major facilitator superfamily (MFS) profile" evidence="11">
    <location>
        <begin position="24"/>
        <end position="489"/>
    </location>
</feature>
<feature type="transmembrane region" description="Helical" evidence="10">
    <location>
        <begin position="289"/>
        <end position="308"/>
    </location>
</feature>
<feature type="transmembrane region" description="Helical" evidence="10">
    <location>
        <begin position="369"/>
        <end position="388"/>
    </location>
</feature>
<feature type="transmembrane region" description="Helical" evidence="10">
    <location>
        <begin position="184"/>
        <end position="203"/>
    </location>
</feature>
<dbReference type="InterPro" id="IPR018456">
    <property type="entry name" value="PTR2_symporter_CS"/>
</dbReference>
<organism evidence="12 13">
    <name type="scientific">Glycomyces luteolus</name>
    <dbReference type="NCBI Taxonomy" id="2670330"/>
    <lineage>
        <taxon>Bacteria</taxon>
        <taxon>Bacillati</taxon>
        <taxon>Actinomycetota</taxon>
        <taxon>Actinomycetes</taxon>
        <taxon>Glycomycetales</taxon>
        <taxon>Glycomycetaceae</taxon>
        <taxon>Glycomyces</taxon>
    </lineage>
</organism>
<evidence type="ECO:0000256" key="1">
    <source>
        <dbReference type="ARBA" id="ARBA00004651"/>
    </source>
</evidence>
<feature type="transmembrane region" description="Helical" evidence="10">
    <location>
        <begin position="94"/>
        <end position="113"/>
    </location>
</feature>
<proteinExistence type="inferred from homology"/>
<name>A0A9X3PAT9_9ACTN</name>
<dbReference type="PANTHER" id="PTHR23517">
    <property type="entry name" value="RESISTANCE PROTEIN MDTM, PUTATIVE-RELATED-RELATED"/>
    <property type="match status" value="1"/>
</dbReference>
<dbReference type="InterPro" id="IPR050171">
    <property type="entry name" value="MFS_Transporters"/>
</dbReference>
<dbReference type="AlphaFoldDB" id="A0A9X3PAT9"/>
<dbReference type="NCBIfam" id="TIGR00924">
    <property type="entry name" value="yjdL_sub1_fam"/>
    <property type="match status" value="1"/>
</dbReference>
<dbReference type="SUPFAM" id="SSF103473">
    <property type="entry name" value="MFS general substrate transporter"/>
    <property type="match status" value="2"/>
</dbReference>
<evidence type="ECO:0000313" key="13">
    <source>
        <dbReference type="Proteomes" id="UP001146067"/>
    </source>
</evidence>
<sequence length="522" mass="55728">MSHREMHPVVRDKTFFGHPRGLAVLFGTEMWERFSFYGLQGILLTFLVADVAQNGLGLSDTVAVPIASLYSGLVYLTALPGGWLADRIFGPRRAVLIGGIIIMCGHISMAIPVENPATVFFGLFLVVAGSGLLKPNISVMVGKLYDDDSDARRDSGFSVFYMGINLGAFLGILITPFLAGDDQWHLGFGAAAVGMGLGLLWYVRGWPRLTHAGIGPARPLTEAEKRQTTKIVVVSLAIAAVAIAIWGWTGTLTLATVPTVVTGLAIAAAVWYFVYIFGEAKDITPAEKAGLRAYVGLFIASVVFWMLYLQMGSVLTVFAGNSVDLDSWGFHLPAGGVQNFNSIFILIFSPIFGVIWLKAGTRFGTAYKFAIGVFLVGFAYVFLGWLQARADDGVLVALAWMAWVYLLLTFGELCVSPVGLSVTTQLAPPNLKGQMMGVWFLGPAVGTPLGGQAFAFLVPRVGEAAFFFILAGIAILTAVVLAVFSPALHRLMGRGGHGPDAAILETPPEPRPQSGFSGGRGN</sequence>
<dbReference type="InterPro" id="IPR020846">
    <property type="entry name" value="MFS_dom"/>
</dbReference>
<dbReference type="InterPro" id="IPR005279">
    <property type="entry name" value="Dipep/tripep_permease"/>
</dbReference>
<keyword evidence="13" id="KW-1185">Reference proteome</keyword>
<dbReference type="Pfam" id="PF00854">
    <property type="entry name" value="PTR2"/>
    <property type="match status" value="1"/>
</dbReference>
<evidence type="ECO:0000259" key="11">
    <source>
        <dbReference type="PROSITE" id="PS50850"/>
    </source>
</evidence>
<keyword evidence="3 8" id="KW-0813">Transport</keyword>
<accession>A0A9X3PAT9</accession>
<evidence type="ECO:0000256" key="8">
    <source>
        <dbReference type="RuleBase" id="RU003755"/>
    </source>
</evidence>
<gene>
    <name evidence="12" type="ORF">O1R50_20475</name>
</gene>
<evidence type="ECO:0000256" key="3">
    <source>
        <dbReference type="ARBA" id="ARBA00022448"/>
    </source>
</evidence>
<comment type="subcellular location">
    <subcellularLocation>
        <location evidence="1">Cell membrane</location>
        <topology evidence="1">Multi-pass membrane protein</topology>
    </subcellularLocation>
    <subcellularLocation>
        <location evidence="8">Membrane</location>
        <topology evidence="8">Multi-pass membrane protein</topology>
    </subcellularLocation>
</comment>
<keyword evidence="5 8" id="KW-0812">Transmembrane</keyword>
<dbReference type="EMBL" id="JAPZVP010000018">
    <property type="protein sequence ID" value="MDA1362013.1"/>
    <property type="molecule type" value="Genomic_DNA"/>
</dbReference>
<feature type="transmembrane region" description="Helical" evidence="10">
    <location>
        <begin position="464"/>
        <end position="484"/>
    </location>
</feature>
<keyword evidence="6 10" id="KW-1133">Transmembrane helix</keyword>
<evidence type="ECO:0000256" key="7">
    <source>
        <dbReference type="ARBA" id="ARBA00023136"/>
    </source>
</evidence>
<dbReference type="PROSITE" id="PS50850">
    <property type="entry name" value="MFS"/>
    <property type="match status" value="1"/>
</dbReference>
<dbReference type="Proteomes" id="UP001146067">
    <property type="component" value="Unassembled WGS sequence"/>
</dbReference>
<keyword evidence="7 10" id="KW-0472">Membrane</keyword>
<evidence type="ECO:0000256" key="2">
    <source>
        <dbReference type="ARBA" id="ARBA00005982"/>
    </source>
</evidence>
<dbReference type="InterPro" id="IPR000109">
    <property type="entry name" value="POT_fam"/>
</dbReference>
<dbReference type="PROSITE" id="PS01022">
    <property type="entry name" value="PTR2_1"/>
    <property type="match status" value="1"/>
</dbReference>
<feature type="transmembrane region" description="Helical" evidence="10">
    <location>
        <begin position="62"/>
        <end position="82"/>
    </location>
</feature>
<evidence type="ECO:0000256" key="10">
    <source>
        <dbReference type="SAM" id="Phobius"/>
    </source>
</evidence>
<feature type="transmembrane region" description="Helical" evidence="10">
    <location>
        <begin position="394"/>
        <end position="415"/>
    </location>
</feature>
<dbReference type="GO" id="GO:1904680">
    <property type="term" value="F:peptide transmembrane transporter activity"/>
    <property type="evidence" value="ECO:0007669"/>
    <property type="project" value="InterPro"/>
</dbReference>
<feature type="transmembrane region" description="Helical" evidence="10">
    <location>
        <begin position="340"/>
        <end position="357"/>
    </location>
</feature>
<evidence type="ECO:0000256" key="9">
    <source>
        <dbReference type="SAM" id="MobiDB-lite"/>
    </source>
</evidence>
<feature type="transmembrane region" description="Helical" evidence="10">
    <location>
        <begin position="436"/>
        <end position="458"/>
    </location>
</feature>
<keyword evidence="4" id="KW-1003">Cell membrane</keyword>
<evidence type="ECO:0000256" key="4">
    <source>
        <dbReference type="ARBA" id="ARBA00022475"/>
    </source>
</evidence>
<feature type="transmembrane region" description="Helical" evidence="10">
    <location>
        <begin position="255"/>
        <end position="277"/>
    </location>
</feature>
<dbReference type="PROSITE" id="PS01023">
    <property type="entry name" value="PTR2_2"/>
    <property type="match status" value="1"/>
</dbReference>
<feature type="transmembrane region" description="Helical" evidence="10">
    <location>
        <begin position="119"/>
        <end position="137"/>
    </location>
</feature>
<feature type="region of interest" description="Disordered" evidence="9">
    <location>
        <begin position="499"/>
        <end position="522"/>
    </location>
</feature>
<feature type="transmembrane region" description="Helical" evidence="10">
    <location>
        <begin position="231"/>
        <end position="249"/>
    </location>
</feature>
<protein>
    <submittedName>
        <fullName evidence="12">Oligopeptide:H+ symporter</fullName>
    </submittedName>
</protein>
<evidence type="ECO:0000256" key="5">
    <source>
        <dbReference type="ARBA" id="ARBA00022692"/>
    </source>
</evidence>
<comment type="similarity">
    <text evidence="2 8">Belongs to the major facilitator superfamily. Proton-dependent oligopeptide transporter (POT/PTR) (TC 2.A.17) family.</text>
</comment>
<evidence type="ECO:0000313" key="12">
    <source>
        <dbReference type="EMBL" id="MDA1362013.1"/>
    </source>
</evidence>